<dbReference type="AlphaFoldDB" id="A0A9D2JWK0"/>
<accession>A0A9D2JWK0</accession>
<dbReference type="GO" id="GO:0046872">
    <property type="term" value="F:metal ion binding"/>
    <property type="evidence" value="ECO:0007669"/>
    <property type="project" value="UniProtKB-KW"/>
</dbReference>
<dbReference type="PANTHER" id="PTHR22926">
    <property type="entry name" value="PHOSPHO-N-ACETYLMURAMOYL-PENTAPEPTIDE-TRANSFERASE"/>
    <property type="match status" value="1"/>
</dbReference>
<dbReference type="PROSITE" id="PS01347">
    <property type="entry name" value="MRAY_1"/>
    <property type="match status" value="1"/>
</dbReference>
<dbReference type="GO" id="GO:0009252">
    <property type="term" value="P:peptidoglycan biosynthetic process"/>
    <property type="evidence" value="ECO:0007669"/>
    <property type="project" value="UniProtKB-UniRule"/>
</dbReference>
<protein>
    <recommendedName>
        <fullName evidence="7 8">Phospho-N-acetylmuramoyl-pentapeptide-transferase</fullName>
        <ecNumber evidence="7 8">2.7.8.13</ecNumber>
    </recommendedName>
    <alternativeName>
        <fullName evidence="7">UDP-MurNAc-pentapeptide phosphotransferase</fullName>
    </alternativeName>
</protein>
<evidence type="ECO:0000313" key="11">
    <source>
        <dbReference type="Proteomes" id="UP000824106"/>
    </source>
</evidence>
<keyword evidence="3 7" id="KW-0808">Transferase</keyword>
<keyword evidence="7" id="KW-0961">Cell wall biogenesis/degradation</keyword>
<comment type="pathway">
    <text evidence="7">Cell wall biogenesis; peptidoglycan biosynthesis.</text>
</comment>
<feature type="transmembrane region" description="Helical" evidence="7">
    <location>
        <begin position="254"/>
        <end position="275"/>
    </location>
</feature>
<feature type="transmembrane region" description="Helical" evidence="7">
    <location>
        <begin position="6"/>
        <end position="29"/>
    </location>
</feature>
<dbReference type="EMBL" id="DXAZ01000008">
    <property type="protein sequence ID" value="HIZ70280.1"/>
    <property type="molecule type" value="Genomic_DNA"/>
</dbReference>
<dbReference type="Proteomes" id="UP000824106">
    <property type="component" value="Unassembled WGS sequence"/>
</dbReference>
<dbReference type="Pfam" id="PF10555">
    <property type="entry name" value="MraY_sig1"/>
    <property type="match status" value="1"/>
</dbReference>
<comment type="cofactor">
    <cofactor evidence="7 9">
        <name>Mg(2+)</name>
        <dbReference type="ChEBI" id="CHEBI:18420"/>
    </cofactor>
</comment>
<keyword evidence="7" id="KW-0573">Peptidoglycan synthesis</keyword>
<dbReference type="GO" id="GO:0051301">
    <property type="term" value="P:cell division"/>
    <property type="evidence" value="ECO:0007669"/>
    <property type="project" value="UniProtKB-KW"/>
</dbReference>
<feature type="transmembrane region" description="Helical" evidence="7">
    <location>
        <begin position="143"/>
        <end position="164"/>
    </location>
</feature>
<keyword evidence="7" id="KW-0132">Cell division</keyword>
<keyword evidence="7" id="KW-0133">Cell shape</keyword>
<feature type="transmembrane region" description="Helical" evidence="7">
    <location>
        <begin position="302"/>
        <end position="321"/>
    </location>
</feature>
<evidence type="ECO:0000256" key="3">
    <source>
        <dbReference type="ARBA" id="ARBA00022679"/>
    </source>
</evidence>
<comment type="subcellular location">
    <subcellularLocation>
        <location evidence="7">Cell membrane</location>
        <topology evidence="7">Multi-pass membrane protein</topology>
    </subcellularLocation>
    <subcellularLocation>
        <location evidence="1">Membrane</location>
        <topology evidence="1">Multi-pass membrane protein</topology>
    </subcellularLocation>
</comment>
<evidence type="ECO:0000256" key="4">
    <source>
        <dbReference type="ARBA" id="ARBA00022692"/>
    </source>
</evidence>
<dbReference type="InterPro" id="IPR018480">
    <property type="entry name" value="PNAcMuramoyl-5peptid_Trfase_CS"/>
</dbReference>
<dbReference type="CDD" id="cd06852">
    <property type="entry name" value="GT_MraY"/>
    <property type="match status" value="1"/>
</dbReference>
<keyword evidence="7" id="KW-0131">Cell cycle</keyword>
<gene>
    <name evidence="7 10" type="primary">mraY</name>
    <name evidence="10" type="ORF">H9808_00660</name>
</gene>
<evidence type="ECO:0000256" key="5">
    <source>
        <dbReference type="ARBA" id="ARBA00022989"/>
    </source>
</evidence>
<keyword evidence="6 7" id="KW-0472">Membrane</keyword>
<sequence length="322" mass="36152">MEHMKMFFWPLIISFFSTVILMPFIIRYFRAKQLGQITREEGPSWHETKSGTPTMGGVVIILSVILAIFLLTVFNIERSLDVWLLTIVFVLFGLIGFIDDFIKLFMKRNLGLTSRQKFLAQIGIGLIFYLVLLLNGFDNQLNLPFIGNVSLGYLYGLFAVFWLTGFSNATNLTDGIDGLMASTGVVAYAGYAYISYIQEEWGILAFALSVIGGLLGFLIFNRKPAKIFMGDVGSLALGAGLAAMSILLNVEWTLLLIGLIFVMETASVILQVFWFKKTGNRIFKMSPIHHHFEMEGWSEWKIVGVFSGIGLFMTILTLFILL</sequence>
<keyword evidence="4 7" id="KW-0812">Transmembrane</keyword>
<comment type="function">
    <text evidence="7">Catalyzes the initial step of the lipid cycle reactions in the biosynthesis of the cell wall peptidoglycan: transfers peptidoglycan precursor phospho-MurNAc-pentapeptide from UDP-MurNAc-pentapeptide onto the lipid carrier undecaprenyl phosphate, yielding undecaprenyl-pyrophosphoryl-MurNAc-pentapeptide, known as lipid I.</text>
</comment>
<dbReference type="InterPro" id="IPR000715">
    <property type="entry name" value="Glycosyl_transferase_4"/>
</dbReference>
<evidence type="ECO:0000256" key="7">
    <source>
        <dbReference type="HAMAP-Rule" id="MF_00038"/>
    </source>
</evidence>
<evidence type="ECO:0000256" key="9">
    <source>
        <dbReference type="PIRSR" id="PIRSR600715-1"/>
    </source>
</evidence>
<feature type="transmembrane region" description="Helical" evidence="7">
    <location>
        <begin position="55"/>
        <end position="76"/>
    </location>
</feature>
<feature type="transmembrane region" description="Helical" evidence="7">
    <location>
        <begin position="82"/>
        <end position="106"/>
    </location>
</feature>
<dbReference type="PROSITE" id="PS01348">
    <property type="entry name" value="MRAY_2"/>
    <property type="match status" value="1"/>
</dbReference>
<dbReference type="PANTHER" id="PTHR22926:SF5">
    <property type="entry name" value="PHOSPHO-N-ACETYLMURAMOYL-PENTAPEPTIDE-TRANSFERASE HOMOLOG"/>
    <property type="match status" value="1"/>
</dbReference>
<evidence type="ECO:0000256" key="6">
    <source>
        <dbReference type="ARBA" id="ARBA00023136"/>
    </source>
</evidence>
<feature type="transmembrane region" description="Helical" evidence="7">
    <location>
        <begin position="118"/>
        <end position="137"/>
    </location>
</feature>
<dbReference type="GO" id="GO:0008360">
    <property type="term" value="P:regulation of cell shape"/>
    <property type="evidence" value="ECO:0007669"/>
    <property type="project" value="UniProtKB-KW"/>
</dbReference>
<evidence type="ECO:0000256" key="8">
    <source>
        <dbReference type="NCBIfam" id="TIGR00445"/>
    </source>
</evidence>
<keyword evidence="7" id="KW-1003">Cell membrane</keyword>
<keyword evidence="7 9" id="KW-0479">Metal-binding</keyword>
<evidence type="ECO:0000313" key="10">
    <source>
        <dbReference type="EMBL" id="HIZ70280.1"/>
    </source>
</evidence>
<comment type="similarity">
    <text evidence="2 7">Belongs to the glycosyltransferase 4 family. MraY subfamily.</text>
</comment>
<feature type="transmembrane region" description="Helical" evidence="7">
    <location>
        <begin position="201"/>
        <end position="220"/>
    </location>
</feature>
<dbReference type="InterPro" id="IPR003524">
    <property type="entry name" value="PNAcMuramoyl-5peptid_Trfase"/>
</dbReference>
<feature type="transmembrane region" description="Helical" evidence="7">
    <location>
        <begin position="227"/>
        <end position="248"/>
    </location>
</feature>
<reference evidence="10" key="1">
    <citation type="journal article" date="2021" name="PeerJ">
        <title>Extensive microbial diversity within the chicken gut microbiome revealed by metagenomics and culture.</title>
        <authorList>
            <person name="Gilroy R."/>
            <person name="Ravi A."/>
            <person name="Getino M."/>
            <person name="Pursley I."/>
            <person name="Horton D.L."/>
            <person name="Alikhan N.F."/>
            <person name="Baker D."/>
            <person name="Gharbi K."/>
            <person name="Hall N."/>
            <person name="Watson M."/>
            <person name="Adriaenssens E.M."/>
            <person name="Foster-Nyarko E."/>
            <person name="Jarju S."/>
            <person name="Secka A."/>
            <person name="Antonio M."/>
            <person name="Oren A."/>
            <person name="Chaudhuri R.R."/>
            <person name="La Ragione R."/>
            <person name="Hildebrand F."/>
            <person name="Pallen M.J."/>
        </authorList>
    </citation>
    <scope>NUCLEOTIDE SEQUENCE</scope>
    <source>
        <strain evidence="10">CHK169-4300</strain>
    </source>
</reference>
<feature type="binding site" evidence="9">
    <location>
        <position position="231"/>
    </location>
    <ligand>
        <name>Mg(2+)</name>
        <dbReference type="ChEBI" id="CHEBI:18420"/>
    </ligand>
</feature>
<dbReference type="Pfam" id="PF00953">
    <property type="entry name" value="Glycos_transf_4"/>
    <property type="match status" value="1"/>
</dbReference>
<organism evidence="10 11">
    <name type="scientific">Candidatus Atopostipes pullistercoris</name>
    <dbReference type="NCBI Taxonomy" id="2838467"/>
    <lineage>
        <taxon>Bacteria</taxon>
        <taxon>Bacillati</taxon>
        <taxon>Bacillota</taxon>
        <taxon>Bacilli</taxon>
        <taxon>Lactobacillales</taxon>
        <taxon>Carnobacteriaceae</taxon>
        <taxon>Atopostipes</taxon>
    </lineage>
</organism>
<keyword evidence="7 9" id="KW-0460">Magnesium</keyword>
<dbReference type="GO" id="GO:0005886">
    <property type="term" value="C:plasma membrane"/>
    <property type="evidence" value="ECO:0007669"/>
    <property type="project" value="UniProtKB-SubCell"/>
</dbReference>
<dbReference type="GO" id="GO:0071555">
    <property type="term" value="P:cell wall organization"/>
    <property type="evidence" value="ECO:0007669"/>
    <property type="project" value="UniProtKB-KW"/>
</dbReference>
<evidence type="ECO:0000256" key="2">
    <source>
        <dbReference type="ARBA" id="ARBA00005583"/>
    </source>
</evidence>
<evidence type="ECO:0000256" key="1">
    <source>
        <dbReference type="ARBA" id="ARBA00004141"/>
    </source>
</evidence>
<proteinExistence type="inferred from homology"/>
<reference evidence="10" key="2">
    <citation type="submission" date="2021-04" db="EMBL/GenBank/DDBJ databases">
        <authorList>
            <person name="Gilroy R."/>
        </authorList>
    </citation>
    <scope>NUCLEOTIDE SEQUENCE</scope>
    <source>
        <strain evidence="10">CHK169-4300</strain>
    </source>
</reference>
<dbReference type="EC" id="2.7.8.13" evidence="7 8"/>
<dbReference type="HAMAP" id="MF_00038">
    <property type="entry name" value="MraY"/>
    <property type="match status" value="1"/>
</dbReference>
<keyword evidence="5 7" id="KW-1133">Transmembrane helix</keyword>
<name>A0A9D2JWK0_9LACT</name>
<comment type="catalytic activity">
    <reaction evidence="7">
        <text>UDP-N-acetyl-alpha-D-muramoyl-L-alanyl-gamma-D-glutamyl-L-lysyl-D-alanyl-D-alanine + di-trans,octa-cis-undecaprenyl phosphate = Mur2Ac(oyl-L-Ala-gamma-D-Glu-L-Lys-D-Ala-D-Ala)-di-trans,octa-cis-undecaprenyl diphosphate + UMP</text>
        <dbReference type="Rhea" id="RHEA:21920"/>
        <dbReference type="ChEBI" id="CHEBI:57865"/>
        <dbReference type="ChEBI" id="CHEBI:60032"/>
        <dbReference type="ChEBI" id="CHEBI:60392"/>
        <dbReference type="ChEBI" id="CHEBI:70758"/>
        <dbReference type="EC" id="2.7.8.13"/>
    </reaction>
</comment>
<feature type="binding site" evidence="9">
    <location>
        <position position="171"/>
    </location>
    <ligand>
        <name>Mg(2+)</name>
        <dbReference type="ChEBI" id="CHEBI:18420"/>
    </ligand>
</feature>
<dbReference type="GO" id="GO:0008963">
    <property type="term" value="F:phospho-N-acetylmuramoyl-pentapeptide-transferase activity"/>
    <property type="evidence" value="ECO:0007669"/>
    <property type="project" value="UniProtKB-UniRule"/>
</dbReference>
<dbReference type="NCBIfam" id="TIGR00445">
    <property type="entry name" value="mraY"/>
    <property type="match status" value="1"/>
</dbReference>
<comment type="caution">
    <text evidence="10">The sequence shown here is derived from an EMBL/GenBank/DDBJ whole genome shotgun (WGS) entry which is preliminary data.</text>
</comment>